<protein>
    <recommendedName>
        <fullName evidence="6">GDSL esterase/lipase</fullName>
    </recommendedName>
</protein>
<evidence type="ECO:0008006" key="6">
    <source>
        <dbReference type="Google" id="ProtNLM"/>
    </source>
</evidence>
<keyword evidence="3" id="KW-0378">Hydrolase</keyword>
<evidence type="ECO:0000256" key="1">
    <source>
        <dbReference type="ARBA" id="ARBA00008668"/>
    </source>
</evidence>
<organism evidence="4 5">
    <name type="scientific">Ceratopteris richardii</name>
    <name type="common">Triangle waterfern</name>
    <dbReference type="NCBI Taxonomy" id="49495"/>
    <lineage>
        <taxon>Eukaryota</taxon>
        <taxon>Viridiplantae</taxon>
        <taxon>Streptophyta</taxon>
        <taxon>Embryophyta</taxon>
        <taxon>Tracheophyta</taxon>
        <taxon>Polypodiopsida</taxon>
        <taxon>Polypodiidae</taxon>
        <taxon>Polypodiales</taxon>
        <taxon>Pteridineae</taxon>
        <taxon>Pteridaceae</taxon>
        <taxon>Parkerioideae</taxon>
        <taxon>Ceratopteris</taxon>
    </lineage>
</organism>
<reference evidence="4" key="1">
    <citation type="submission" date="2021-08" db="EMBL/GenBank/DDBJ databases">
        <title>WGS assembly of Ceratopteris richardii.</title>
        <authorList>
            <person name="Marchant D.B."/>
            <person name="Chen G."/>
            <person name="Jenkins J."/>
            <person name="Shu S."/>
            <person name="Leebens-Mack J."/>
            <person name="Grimwood J."/>
            <person name="Schmutz J."/>
            <person name="Soltis P."/>
            <person name="Soltis D."/>
            <person name="Chen Z.-H."/>
        </authorList>
    </citation>
    <scope>NUCLEOTIDE SEQUENCE</scope>
    <source>
        <strain evidence="4">Whitten #5841</strain>
        <tissue evidence="4">Leaf</tissue>
    </source>
</reference>
<dbReference type="AlphaFoldDB" id="A0A8T2QQR2"/>
<dbReference type="Pfam" id="PF00657">
    <property type="entry name" value="Lipase_GDSL"/>
    <property type="match status" value="1"/>
</dbReference>
<keyword evidence="5" id="KW-1185">Reference proteome</keyword>
<dbReference type="OrthoDB" id="1600564at2759"/>
<dbReference type="Gene3D" id="3.40.50.1110">
    <property type="entry name" value="SGNH hydrolase"/>
    <property type="match status" value="1"/>
</dbReference>
<comment type="caution">
    <text evidence="4">The sequence shown here is derived from an EMBL/GenBank/DDBJ whole genome shotgun (WGS) entry which is preliminary data.</text>
</comment>
<dbReference type="InterPro" id="IPR036514">
    <property type="entry name" value="SGNH_hydro_sf"/>
</dbReference>
<accession>A0A8T2QQR2</accession>
<dbReference type="EMBL" id="CM035438">
    <property type="protein sequence ID" value="KAH7285693.1"/>
    <property type="molecule type" value="Genomic_DNA"/>
</dbReference>
<evidence type="ECO:0000256" key="2">
    <source>
        <dbReference type="ARBA" id="ARBA00022729"/>
    </source>
</evidence>
<comment type="similarity">
    <text evidence="1">Belongs to the 'GDSL' lipolytic enzyme family.</text>
</comment>
<name>A0A8T2QQR2_CERRI</name>
<dbReference type="InterPro" id="IPR001087">
    <property type="entry name" value="GDSL"/>
</dbReference>
<sequence>MLNSSNLSSRRPKAMEVMGRWKLTDAVMLAISLFNVVGGGAEGLQNDHRHLQSSLACYPALFVFGNSLSDTGNGVLTGNPLLALPADRPYGETVPGYPFNRFSDGLLIIDFLAILLGLPLTQPYLDRSADFTTGINFAVSSATALDAAYLNSIGIPTLSNYSLDVEIGWYLSSRSSAANPYSRNIVAYRHGLYVIEIGGDDYIQAVLSSNFSVPYIQRNLIPLVIAKIRNATEVLYATGARNFLYISITPLGCSPSLLAFFPSGAKDRNGCLIDLNTLSFEHGQRLLRLVYELRATYHDARFVFFDYYGAYEQVISNSPAFGFRDTLDACCGAGPSFLYRYSPQLFCSASSTVAAMTLCPNPIVFLNWDGIHFTHSFNSVISTLTIGSGQYLNPPKAFANCIQHV</sequence>
<evidence type="ECO:0000256" key="3">
    <source>
        <dbReference type="ARBA" id="ARBA00022801"/>
    </source>
</evidence>
<dbReference type="PANTHER" id="PTHR22835:SF659">
    <property type="entry name" value="GDSL LIPASE_ACYLHYDROLASE, PUTATIVE (AFU_ORTHOLOGUE AFUA_2G00510)-RELATED"/>
    <property type="match status" value="1"/>
</dbReference>
<dbReference type="InterPro" id="IPR035669">
    <property type="entry name" value="SGNH_plant_lipase-like"/>
</dbReference>
<dbReference type="GO" id="GO:0016788">
    <property type="term" value="F:hydrolase activity, acting on ester bonds"/>
    <property type="evidence" value="ECO:0007669"/>
    <property type="project" value="InterPro"/>
</dbReference>
<dbReference type="Proteomes" id="UP000825935">
    <property type="component" value="Chromosome 33"/>
</dbReference>
<dbReference type="OMA" id="KAFANCI"/>
<evidence type="ECO:0000313" key="4">
    <source>
        <dbReference type="EMBL" id="KAH7285693.1"/>
    </source>
</evidence>
<gene>
    <name evidence="4" type="ORF">KP509_33G041300</name>
</gene>
<keyword evidence="2" id="KW-0732">Signal</keyword>
<evidence type="ECO:0000313" key="5">
    <source>
        <dbReference type="Proteomes" id="UP000825935"/>
    </source>
</evidence>
<dbReference type="PANTHER" id="PTHR22835">
    <property type="entry name" value="ZINC FINGER FYVE DOMAIN CONTAINING PROTEIN"/>
    <property type="match status" value="1"/>
</dbReference>
<proteinExistence type="inferred from homology"/>
<dbReference type="CDD" id="cd01837">
    <property type="entry name" value="SGNH_plant_lipase_like"/>
    <property type="match status" value="1"/>
</dbReference>